<dbReference type="EMBL" id="MNCJ02000317">
    <property type="protein sequence ID" value="KAF5819507.1"/>
    <property type="molecule type" value="Genomic_DNA"/>
</dbReference>
<dbReference type="OrthoDB" id="695262at2759"/>
<protein>
    <submittedName>
        <fullName evidence="2">Uncharacterized protein</fullName>
    </submittedName>
</protein>
<sequence length="161" mass="18178">MTKPQLLPRRSPDDRRQLLQPHSPRRIKRLGEVVGTTTAEIAAVCCCVPCAVVDFMVLTMYKVPAGLCRNAMRKRRRRRLMMRGGGRRNFSGEDDVAVTAERFVTTEVDEDVVAFENEMWEMFSETGFWRSPSMIGKNVVVSTKPEPATSPLRVPPTPLKA</sequence>
<reference evidence="1 3" key="1">
    <citation type="journal article" date="2017" name="Nature">
        <title>The sunflower genome provides insights into oil metabolism, flowering and Asterid evolution.</title>
        <authorList>
            <person name="Badouin H."/>
            <person name="Gouzy J."/>
            <person name="Grassa C.J."/>
            <person name="Murat F."/>
            <person name="Staton S.E."/>
            <person name="Cottret L."/>
            <person name="Lelandais-Briere C."/>
            <person name="Owens G.L."/>
            <person name="Carrere S."/>
            <person name="Mayjonade B."/>
            <person name="Legrand L."/>
            <person name="Gill N."/>
            <person name="Kane N.C."/>
            <person name="Bowers J.E."/>
            <person name="Hubner S."/>
            <person name="Bellec A."/>
            <person name="Berard A."/>
            <person name="Berges H."/>
            <person name="Blanchet N."/>
            <person name="Boniface M.C."/>
            <person name="Brunel D."/>
            <person name="Catrice O."/>
            <person name="Chaidir N."/>
            <person name="Claudel C."/>
            <person name="Donnadieu C."/>
            <person name="Faraut T."/>
            <person name="Fievet G."/>
            <person name="Helmstetter N."/>
            <person name="King M."/>
            <person name="Knapp S.J."/>
            <person name="Lai Z."/>
            <person name="Le Paslier M.C."/>
            <person name="Lippi Y."/>
            <person name="Lorenzon L."/>
            <person name="Mandel J.R."/>
            <person name="Marage G."/>
            <person name="Marchand G."/>
            <person name="Marquand E."/>
            <person name="Bret-Mestries E."/>
            <person name="Morien E."/>
            <person name="Nambeesan S."/>
            <person name="Nguyen T."/>
            <person name="Pegot-Espagnet P."/>
            <person name="Pouilly N."/>
            <person name="Raftis F."/>
            <person name="Sallet E."/>
            <person name="Schiex T."/>
            <person name="Thomas J."/>
            <person name="Vandecasteele C."/>
            <person name="Vares D."/>
            <person name="Vear F."/>
            <person name="Vautrin S."/>
            <person name="Crespi M."/>
            <person name="Mangin B."/>
            <person name="Burke J.M."/>
            <person name="Salse J."/>
            <person name="Munos S."/>
            <person name="Vincourt P."/>
            <person name="Rieseberg L.H."/>
            <person name="Langlade N.B."/>
        </authorList>
    </citation>
    <scope>NUCLEOTIDE SEQUENCE [LARGE SCALE GENOMIC DNA]</scope>
    <source>
        <strain evidence="3">cv. SF193</strain>
        <tissue evidence="1">Leaves</tissue>
    </source>
</reference>
<dbReference type="PANTHER" id="PTHR33264">
    <property type="entry name" value="EXPRESSED PROTEIN"/>
    <property type="match status" value="1"/>
</dbReference>
<dbReference type="Gramene" id="mRNA:HanXRQr2_Chr02g0078371">
    <property type="protein sequence ID" value="CDS:HanXRQr2_Chr02g0078371.1"/>
    <property type="gene ID" value="HanXRQr2_Chr02g0078371"/>
</dbReference>
<dbReference type="EMBL" id="CM007891">
    <property type="protein sequence ID" value="OTG35074.1"/>
    <property type="molecule type" value="Genomic_DNA"/>
</dbReference>
<proteinExistence type="predicted"/>
<evidence type="ECO:0000313" key="3">
    <source>
        <dbReference type="Proteomes" id="UP000215914"/>
    </source>
</evidence>
<name>A0A251VI27_HELAN</name>
<organism evidence="2 3">
    <name type="scientific">Helianthus annuus</name>
    <name type="common">Common sunflower</name>
    <dbReference type="NCBI Taxonomy" id="4232"/>
    <lineage>
        <taxon>Eukaryota</taxon>
        <taxon>Viridiplantae</taxon>
        <taxon>Streptophyta</taxon>
        <taxon>Embryophyta</taxon>
        <taxon>Tracheophyta</taxon>
        <taxon>Spermatophyta</taxon>
        <taxon>Magnoliopsida</taxon>
        <taxon>eudicotyledons</taxon>
        <taxon>Gunneridae</taxon>
        <taxon>Pentapetalae</taxon>
        <taxon>asterids</taxon>
        <taxon>campanulids</taxon>
        <taxon>Asterales</taxon>
        <taxon>Asteraceae</taxon>
        <taxon>Asteroideae</taxon>
        <taxon>Heliantheae alliance</taxon>
        <taxon>Heliantheae</taxon>
        <taxon>Helianthus</taxon>
    </lineage>
</organism>
<accession>A0A251VI27</accession>
<reference evidence="2" key="2">
    <citation type="submission" date="2017-02" db="EMBL/GenBank/DDBJ databases">
        <title>Sunflower complete genome.</title>
        <authorList>
            <person name="Langlade N."/>
            <person name="Munos S."/>
        </authorList>
    </citation>
    <scope>NUCLEOTIDE SEQUENCE [LARGE SCALE GENOMIC DNA]</scope>
    <source>
        <tissue evidence="2">Leaves</tissue>
    </source>
</reference>
<gene>
    <name evidence="2" type="ORF">HannXRQ_Chr02g0052861</name>
    <name evidence="1" type="ORF">HanXRQr2_Chr02g0078371</name>
</gene>
<evidence type="ECO:0000313" key="2">
    <source>
        <dbReference type="EMBL" id="OTG35074.1"/>
    </source>
</evidence>
<dbReference type="PANTHER" id="PTHR33264:SF8">
    <property type="entry name" value="EXPRESSED PROTEIN"/>
    <property type="match status" value="1"/>
</dbReference>
<dbReference type="OMA" id="NEANCQP"/>
<reference evidence="1" key="3">
    <citation type="submission" date="2020-06" db="EMBL/GenBank/DDBJ databases">
        <title>Helianthus annuus Genome sequencing and assembly Release 2.</title>
        <authorList>
            <person name="Gouzy J."/>
            <person name="Langlade N."/>
            <person name="Munos S."/>
        </authorList>
    </citation>
    <scope>NUCLEOTIDE SEQUENCE</scope>
    <source>
        <tissue evidence="1">Leaves</tissue>
    </source>
</reference>
<dbReference type="InParanoid" id="A0A251VI27"/>
<evidence type="ECO:0000313" key="1">
    <source>
        <dbReference type="EMBL" id="KAF5819507.1"/>
    </source>
</evidence>
<keyword evidence="3" id="KW-1185">Reference proteome</keyword>
<dbReference type="Proteomes" id="UP000215914">
    <property type="component" value="Chromosome 2"/>
</dbReference>
<dbReference type="AlphaFoldDB" id="A0A251VI27"/>